<protein>
    <recommendedName>
        <fullName evidence="1">Fibrinogen C-terminal domain-containing protein</fullName>
    </recommendedName>
</protein>
<name>C3Y8H1_BRAFL</name>
<evidence type="ECO:0000259" key="1">
    <source>
        <dbReference type="PROSITE" id="PS51406"/>
    </source>
</evidence>
<accession>C3Y8H1</accession>
<organism>
    <name type="scientific">Branchiostoma floridae</name>
    <name type="common">Florida lancelet</name>
    <name type="synonym">Amphioxus</name>
    <dbReference type="NCBI Taxonomy" id="7739"/>
    <lineage>
        <taxon>Eukaryota</taxon>
        <taxon>Metazoa</taxon>
        <taxon>Chordata</taxon>
        <taxon>Cephalochordata</taxon>
        <taxon>Leptocardii</taxon>
        <taxon>Amphioxiformes</taxon>
        <taxon>Branchiostomatidae</taxon>
        <taxon>Branchiostoma</taxon>
    </lineage>
</organism>
<dbReference type="PROSITE" id="PS51406">
    <property type="entry name" value="FIBRINOGEN_C_2"/>
    <property type="match status" value="1"/>
</dbReference>
<dbReference type="PANTHER" id="PTHR19143">
    <property type="entry name" value="FIBRINOGEN/TENASCIN/ANGIOPOEITIN"/>
    <property type="match status" value="1"/>
</dbReference>
<dbReference type="InterPro" id="IPR036056">
    <property type="entry name" value="Fibrinogen-like_C"/>
</dbReference>
<proteinExistence type="predicted"/>
<dbReference type="Gene3D" id="3.90.215.10">
    <property type="entry name" value="Gamma Fibrinogen, chain A, domain 1"/>
    <property type="match status" value="1"/>
</dbReference>
<feature type="non-terminal residue" evidence="2">
    <location>
        <position position="1"/>
    </location>
</feature>
<reference evidence="2" key="1">
    <citation type="journal article" date="2008" name="Nature">
        <title>The amphioxus genome and the evolution of the chordate karyotype.</title>
        <authorList>
            <consortium name="US DOE Joint Genome Institute (JGI-PGF)"/>
            <person name="Putnam N.H."/>
            <person name="Butts T."/>
            <person name="Ferrier D.E.K."/>
            <person name="Furlong R.F."/>
            <person name="Hellsten U."/>
            <person name="Kawashima T."/>
            <person name="Robinson-Rechavi M."/>
            <person name="Shoguchi E."/>
            <person name="Terry A."/>
            <person name="Yu J.-K."/>
            <person name="Benito-Gutierrez E.L."/>
            <person name="Dubchak I."/>
            <person name="Garcia-Fernandez J."/>
            <person name="Gibson-Brown J.J."/>
            <person name="Grigoriev I.V."/>
            <person name="Horton A.C."/>
            <person name="de Jong P.J."/>
            <person name="Jurka J."/>
            <person name="Kapitonov V.V."/>
            <person name="Kohara Y."/>
            <person name="Kuroki Y."/>
            <person name="Lindquist E."/>
            <person name="Lucas S."/>
            <person name="Osoegawa K."/>
            <person name="Pennacchio L.A."/>
            <person name="Salamov A.A."/>
            <person name="Satou Y."/>
            <person name="Sauka-Spengler T."/>
            <person name="Schmutz J."/>
            <person name="Shin-I T."/>
            <person name="Toyoda A."/>
            <person name="Bronner-Fraser M."/>
            <person name="Fujiyama A."/>
            <person name="Holland L.Z."/>
            <person name="Holland P.W.H."/>
            <person name="Satoh N."/>
            <person name="Rokhsar D.S."/>
        </authorList>
    </citation>
    <scope>NUCLEOTIDE SEQUENCE [LARGE SCALE GENOMIC DNA]</scope>
    <source>
        <strain evidence="2">S238N-H82</strain>
        <tissue evidence="2">Testes</tissue>
    </source>
</reference>
<dbReference type="SMART" id="SM00186">
    <property type="entry name" value="FBG"/>
    <property type="match status" value="1"/>
</dbReference>
<dbReference type="SUPFAM" id="SSF56496">
    <property type="entry name" value="Fibrinogen C-terminal domain-like"/>
    <property type="match status" value="1"/>
</dbReference>
<dbReference type="EMBL" id="GG666491">
    <property type="protein sequence ID" value="EEN63408.1"/>
    <property type="molecule type" value="Genomic_DNA"/>
</dbReference>
<dbReference type="Pfam" id="PF00147">
    <property type="entry name" value="Fibrinogen_C"/>
    <property type="match status" value="1"/>
</dbReference>
<gene>
    <name evidence="2" type="ORF">BRAFLDRAFT_204935</name>
</gene>
<dbReference type="PANTHER" id="PTHR19143:SF458">
    <property type="entry name" value="FIBRINOGEN C-TERMINAL DOMAIN-CONTAINING PROTEIN-RELATED"/>
    <property type="match status" value="1"/>
</dbReference>
<feature type="domain" description="Fibrinogen C-terminal" evidence="1">
    <location>
        <begin position="1"/>
        <end position="165"/>
    </location>
</feature>
<dbReference type="InParanoid" id="C3Y8H1"/>
<dbReference type="eggNOG" id="KOG2579">
    <property type="taxonomic scope" value="Eukaryota"/>
</dbReference>
<dbReference type="InterPro" id="IPR014716">
    <property type="entry name" value="Fibrinogen_a/b/g_C_1"/>
</dbReference>
<evidence type="ECO:0000313" key="2">
    <source>
        <dbReference type="EMBL" id="EEN63408.1"/>
    </source>
</evidence>
<dbReference type="InterPro" id="IPR050373">
    <property type="entry name" value="Fibrinogen_C-term_domain"/>
</dbReference>
<dbReference type="AlphaFoldDB" id="C3Y8H1"/>
<sequence length="178" mass="19832">YLQGFGNVSGEFWLGLDHLHRLTAQQTHELYISLEDWEGGRVFAKYSEFLVGDAGSKYTATVSGYSGSTTDSMTSQYGNGRFNMNNQKFSTKDQDNDNNDVGNCAIVNGQGGWWYPPSCGYAMLNGQYLTGCNPSCEHAQGIVWKTWRGYGYSLKKSTMMIRPTNYPCKCAGFIICVK</sequence>
<dbReference type="InterPro" id="IPR002181">
    <property type="entry name" value="Fibrinogen_a/b/g_C_dom"/>
</dbReference>
<dbReference type="CDD" id="cd00087">
    <property type="entry name" value="FReD"/>
    <property type="match status" value="1"/>
</dbReference>
<dbReference type="STRING" id="7739.C3Y8H1"/>